<comment type="subcellular location">
    <subcellularLocation>
        <location evidence="8">Cytoplasm</location>
    </subcellularLocation>
</comment>
<dbReference type="EC" id="5.1.1.7" evidence="3 8"/>
<feature type="binding site" evidence="8">
    <location>
        <position position="65"/>
    </location>
    <ligand>
        <name>substrate</name>
    </ligand>
</feature>
<feature type="site" description="Could be important to modulate the pK values of the two catalytic cysteine residues" evidence="8">
    <location>
        <position position="139"/>
    </location>
</feature>
<evidence type="ECO:0000256" key="7">
    <source>
        <dbReference type="ARBA" id="ARBA00051712"/>
    </source>
</evidence>
<proteinExistence type="inferred from homology"/>
<name>A0A0B7H2J9_9FLAO</name>
<dbReference type="HAMAP" id="MF_00197">
    <property type="entry name" value="DAP_epimerase"/>
    <property type="match status" value="1"/>
</dbReference>
<dbReference type="AlphaFoldDB" id="A0A0B7H2J9"/>
<evidence type="ECO:0000313" key="10">
    <source>
        <dbReference type="EMBL" id="CEN33610.1"/>
    </source>
</evidence>
<keyword evidence="11" id="KW-1185">Reference proteome</keyword>
<keyword evidence="5 8" id="KW-0457">Lysine biosynthesis</keyword>
<dbReference type="GO" id="GO:0008837">
    <property type="term" value="F:diaminopimelate epimerase activity"/>
    <property type="evidence" value="ECO:0007669"/>
    <property type="project" value="UniProtKB-UniRule"/>
</dbReference>
<comment type="caution">
    <text evidence="8">Lacks conserved residue(s) required for the propagation of feature annotation.</text>
</comment>
<dbReference type="STRING" id="28189.CCYN74_180002"/>
<dbReference type="NCBIfam" id="TIGR00652">
    <property type="entry name" value="DapF"/>
    <property type="match status" value="1"/>
</dbReference>
<accession>A0A0B7H2J9</accession>
<dbReference type="InterPro" id="IPR018510">
    <property type="entry name" value="DAP_epimerase_AS"/>
</dbReference>
<feature type="active site" description="Proton acceptor" evidence="8">
    <location>
        <position position="200"/>
    </location>
</feature>
<dbReference type="PANTHER" id="PTHR31689:SF0">
    <property type="entry name" value="DIAMINOPIMELATE EPIMERASE"/>
    <property type="match status" value="1"/>
</dbReference>
<dbReference type="GO" id="GO:0009089">
    <property type="term" value="P:lysine biosynthetic process via diaminopimelate"/>
    <property type="evidence" value="ECO:0007669"/>
    <property type="project" value="UniProtKB-UniRule"/>
</dbReference>
<comment type="pathway">
    <text evidence="1 8">Amino-acid biosynthesis; L-lysine biosynthesis via DAP pathway; DL-2,6-diaminopimelate from LL-2,6-diaminopimelate: step 1/1.</text>
</comment>
<evidence type="ECO:0000256" key="6">
    <source>
        <dbReference type="ARBA" id="ARBA00023235"/>
    </source>
</evidence>
<feature type="binding site" evidence="8">
    <location>
        <position position="13"/>
    </location>
    <ligand>
        <name>substrate</name>
    </ligand>
</feature>
<feature type="binding site" evidence="8">
    <location>
        <begin position="190"/>
        <end position="191"/>
    </location>
    <ligand>
        <name>substrate</name>
    </ligand>
</feature>
<evidence type="ECO:0000256" key="2">
    <source>
        <dbReference type="ARBA" id="ARBA00010219"/>
    </source>
</evidence>
<sequence>MIINFSKYQGTGNDFVMIDNREGNFPKYDQKLIAFLCHRRFGIGADGLILLESVENYDFRMVYYNSDGNESSMCGNGGRCVVAFAKQLGIISDRTFFIATDGEHSAQINKEGEVQLQMKNVEVIQVEKDYIFLDTGSPHHVQVVDNVDEINVDTEGAKIRYGELYKDKGGSNVNFVNQQNKNTFNIRTYERGVEAETYSCGTGATAVAISMHHIGKTTNNEVYLQTLGGNLKVFFERKEKGYEKVYLCGAATFVFEGNFEVKL</sequence>
<dbReference type="UniPathway" id="UPA00034">
    <property type="reaction ID" value="UER00025"/>
</dbReference>
<evidence type="ECO:0000313" key="11">
    <source>
        <dbReference type="Proteomes" id="UP000038055"/>
    </source>
</evidence>
<dbReference type="SUPFAM" id="SSF54506">
    <property type="entry name" value="Diaminopimelate epimerase-like"/>
    <property type="match status" value="2"/>
</dbReference>
<evidence type="ECO:0000256" key="3">
    <source>
        <dbReference type="ARBA" id="ARBA00013080"/>
    </source>
</evidence>
<dbReference type="Proteomes" id="UP000038055">
    <property type="component" value="Unassembled WGS sequence"/>
</dbReference>
<comment type="function">
    <text evidence="8">Catalyzes the stereoinversion of LL-2,6-diaminopimelate (L,L-DAP) to meso-diaminopimelate (meso-DAP), a precursor of L-lysine and an essential component of the bacterial peptidoglycan.</text>
</comment>
<feature type="active site" evidence="9">
    <location>
        <position position="74"/>
    </location>
</feature>
<evidence type="ECO:0000256" key="9">
    <source>
        <dbReference type="PROSITE-ProRule" id="PRU10125"/>
    </source>
</evidence>
<organism evidence="10 11">
    <name type="scientific">Capnocytophaga cynodegmi</name>
    <dbReference type="NCBI Taxonomy" id="28189"/>
    <lineage>
        <taxon>Bacteria</taxon>
        <taxon>Pseudomonadati</taxon>
        <taxon>Bacteroidota</taxon>
        <taxon>Flavobacteriia</taxon>
        <taxon>Flavobacteriales</taxon>
        <taxon>Flavobacteriaceae</taxon>
        <taxon>Capnocytophaga</taxon>
    </lineage>
</organism>
<dbReference type="Pfam" id="PF01678">
    <property type="entry name" value="DAP_epimerase"/>
    <property type="match status" value="2"/>
</dbReference>
<gene>
    <name evidence="8 10" type="primary">dapF</name>
    <name evidence="10" type="ORF">CCYN2B_170063</name>
</gene>
<keyword evidence="4 8" id="KW-0028">Amino-acid biosynthesis</keyword>
<dbReference type="PROSITE" id="PS01326">
    <property type="entry name" value="DAP_EPIMERASE"/>
    <property type="match status" value="1"/>
</dbReference>
<keyword evidence="8" id="KW-0963">Cytoplasm</keyword>
<evidence type="ECO:0000256" key="8">
    <source>
        <dbReference type="HAMAP-Rule" id="MF_00197"/>
    </source>
</evidence>
<dbReference type="InterPro" id="IPR001653">
    <property type="entry name" value="DAP_epimerase_DapF"/>
</dbReference>
<evidence type="ECO:0000256" key="1">
    <source>
        <dbReference type="ARBA" id="ARBA00005196"/>
    </source>
</evidence>
<reference evidence="11" key="1">
    <citation type="submission" date="2015-01" db="EMBL/GenBank/DDBJ databases">
        <authorList>
            <person name="MANFREDI Pablo"/>
        </authorList>
    </citation>
    <scope>NUCLEOTIDE SEQUENCE [LARGE SCALE GENOMIC DNA]</scope>
    <source>
        <strain evidence="11">Ccyn2B</strain>
    </source>
</reference>
<dbReference type="GO" id="GO:0005829">
    <property type="term" value="C:cytosol"/>
    <property type="evidence" value="ECO:0007669"/>
    <property type="project" value="TreeGrafter"/>
</dbReference>
<evidence type="ECO:0000256" key="5">
    <source>
        <dbReference type="ARBA" id="ARBA00023154"/>
    </source>
</evidence>
<dbReference type="eggNOG" id="COG0253">
    <property type="taxonomic scope" value="Bacteria"/>
</dbReference>
<dbReference type="PANTHER" id="PTHR31689">
    <property type="entry name" value="DIAMINOPIMELATE EPIMERASE, CHLOROPLASTIC"/>
    <property type="match status" value="1"/>
</dbReference>
<comment type="similarity">
    <text evidence="2 8">Belongs to the diaminopimelate epimerase family.</text>
</comment>
<feature type="binding site" evidence="8">
    <location>
        <begin position="201"/>
        <end position="202"/>
    </location>
    <ligand>
        <name>substrate</name>
    </ligand>
</feature>
<keyword evidence="6 8" id="KW-0413">Isomerase</keyword>
<dbReference type="RefSeq" id="WP_041991016.1">
    <property type="nucleotide sequence ID" value="NZ_CDOD01000009.1"/>
</dbReference>
<comment type="catalytic activity">
    <reaction evidence="7 8">
        <text>(2S,6S)-2,6-diaminopimelate = meso-2,6-diaminopimelate</text>
        <dbReference type="Rhea" id="RHEA:15393"/>
        <dbReference type="ChEBI" id="CHEBI:57609"/>
        <dbReference type="ChEBI" id="CHEBI:57791"/>
        <dbReference type="EC" id="5.1.1.7"/>
    </reaction>
</comment>
<feature type="site" description="Could be important to modulate the pK values of the two catalytic cysteine residues" evidence="8">
    <location>
        <position position="190"/>
    </location>
</feature>
<dbReference type="Gene3D" id="3.10.310.10">
    <property type="entry name" value="Diaminopimelate Epimerase, Chain A, domain 1"/>
    <property type="match status" value="2"/>
</dbReference>
<feature type="binding site" evidence="8">
    <location>
        <position position="172"/>
    </location>
    <ligand>
        <name>substrate</name>
    </ligand>
</feature>
<evidence type="ECO:0000256" key="4">
    <source>
        <dbReference type="ARBA" id="ARBA00022605"/>
    </source>
</evidence>
<protein>
    <recommendedName>
        <fullName evidence="3 8">Diaminopimelate epimerase</fullName>
        <shortName evidence="8">DAP epimerase</shortName>
        <ecNumber evidence="3 8">5.1.1.7</ecNumber>
    </recommendedName>
    <alternativeName>
        <fullName evidence="8">PLP-independent amino acid racemase</fullName>
    </alternativeName>
</protein>
<dbReference type="EMBL" id="CDOD01000009">
    <property type="protein sequence ID" value="CEN33610.1"/>
    <property type="molecule type" value="Genomic_DNA"/>
</dbReference>
<feature type="active site" description="Proton donor" evidence="8">
    <location>
        <position position="74"/>
    </location>
</feature>
<feature type="binding site" evidence="8">
    <location>
        <begin position="75"/>
        <end position="76"/>
    </location>
    <ligand>
        <name>substrate</name>
    </ligand>
</feature>
<comment type="subunit">
    <text evidence="8">Homodimer.</text>
</comment>